<keyword evidence="1 3" id="KW-0812">Transmembrane</keyword>
<evidence type="ECO:0000256" key="1">
    <source>
        <dbReference type="ARBA" id="ARBA00022692"/>
    </source>
</evidence>
<dbReference type="PANTHER" id="PTHR37815:SF3">
    <property type="entry name" value="UPF0397 PROTEIN SPR0429"/>
    <property type="match status" value="1"/>
</dbReference>
<reference evidence="5" key="1">
    <citation type="journal article" date="2019" name="Int. J. Syst. Evol. Microbiol.">
        <title>The Global Catalogue of Microorganisms (GCM) 10K type strain sequencing project: providing services to taxonomists for standard genome sequencing and annotation.</title>
        <authorList>
            <consortium name="The Broad Institute Genomics Platform"/>
            <consortium name="The Broad Institute Genome Sequencing Center for Infectious Disease"/>
            <person name="Wu L."/>
            <person name="Ma J."/>
        </authorList>
    </citation>
    <scope>NUCLEOTIDE SEQUENCE [LARGE SCALE GENOMIC DNA]</scope>
    <source>
        <strain evidence="5">CGMCC 1.19061</strain>
    </source>
</reference>
<dbReference type="EMBL" id="JBHSGT010000035">
    <property type="protein sequence ID" value="MFC4710031.1"/>
    <property type="molecule type" value="Genomic_DNA"/>
</dbReference>
<accession>A0ABV9M2N3</accession>
<keyword evidence="5" id="KW-1185">Reference proteome</keyword>
<feature type="transmembrane region" description="Helical" evidence="3">
    <location>
        <begin position="71"/>
        <end position="93"/>
    </location>
</feature>
<feature type="transmembrane region" description="Helical" evidence="3">
    <location>
        <begin position="133"/>
        <end position="153"/>
    </location>
</feature>
<keyword evidence="2 3" id="KW-1133">Transmembrane helix</keyword>
<name>A0ABV9M2N3_9ENTE</name>
<gene>
    <name evidence="4" type="ORF">ACFO3L_05220</name>
</gene>
<evidence type="ECO:0000313" key="4">
    <source>
        <dbReference type="EMBL" id="MFC4710031.1"/>
    </source>
</evidence>
<feature type="transmembrane region" description="Helical" evidence="3">
    <location>
        <begin position="105"/>
        <end position="127"/>
    </location>
</feature>
<organism evidence="4 5">
    <name type="scientific">Enterococcus eurekensis</name>
    <dbReference type="NCBI Taxonomy" id="1159753"/>
    <lineage>
        <taxon>Bacteria</taxon>
        <taxon>Bacillati</taxon>
        <taxon>Bacillota</taxon>
        <taxon>Bacilli</taxon>
        <taxon>Lactobacillales</taxon>
        <taxon>Enterococcaceae</taxon>
        <taxon>Enterococcus</taxon>
    </lineage>
</organism>
<dbReference type="RefSeq" id="WP_379964542.1">
    <property type="nucleotide sequence ID" value="NZ_JBHSGT010000035.1"/>
</dbReference>
<proteinExistence type="predicted"/>
<feature type="transmembrane region" description="Helical" evidence="3">
    <location>
        <begin position="6"/>
        <end position="28"/>
    </location>
</feature>
<dbReference type="Proteomes" id="UP001596026">
    <property type="component" value="Unassembled WGS sequence"/>
</dbReference>
<dbReference type="InterPro" id="IPR009825">
    <property type="entry name" value="ECF_substrate-spec-like"/>
</dbReference>
<evidence type="ECO:0000256" key="2">
    <source>
        <dbReference type="ARBA" id="ARBA00022989"/>
    </source>
</evidence>
<keyword evidence="3" id="KW-0472">Membrane</keyword>
<dbReference type="Gene3D" id="1.10.1760.20">
    <property type="match status" value="1"/>
</dbReference>
<evidence type="ECO:0000256" key="3">
    <source>
        <dbReference type="SAM" id="Phobius"/>
    </source>
</evidence>
<feature type="transmembrane region" description="Helical" evidence="3">
    <location>
        <begin position="40"/>
        <end position="59"/>
    </location>
</feature>
<protein>
    <submittedName>
        <fullName evidence="4">ECF transporter S component</fullName>
    </submittedName>
</protein>
<comment type="caution">
    <text evidence="4">The sequence shown here is derived from an EMBL/GenBank/DDBJ whole genome shotgun (WGS) entry which is preliminary data.</text>
</comment>
<dbReference type="PANTHER" id="PTHR37815">
    <property type="entry name" value="UPF0397 PROTEIN BC_2624-RELATED"/>
    <property type="match status" value="1"/>
</dbReference>
<evidence type="ECO:0000313" key="5">
    <source>
        <dbReference type="Proteomes" id="UP001596026"/>
    </source>
</evidence>
<sequence>MKLQKQLVIISMLTALTVVLSLLFIFPVPATNGFVTLAEVGIYTAAYLLGPLGGFWVGALSGGMIDLFAGYPQWIFASFIIHGLQGAVAGYFFQKSGKWLHGTGFVVASLVMVIGYALATGLMYAWPAGVASIFGNVIQNVFGVMLTLLLIASMRKINFPLMKEGPR</sequence>
<dbReference type="Pfam" id="PF07155">
    <property type="entry name" value="ECF-ribofla_trS"/>
    <property type="match status" value="1"/>
</dbReference>